<dbReference type="Pfam" id="PF04055">
    <property type="entry name" value="Radical_SAM"/>
    <property type="match status" value="1"/>
</dbReference>
<keyword evidence="4 9" id="KW-0949">S-adenosyl-L-methionine</keyword>
<dbReference type="GO" id="GO:0005737">
    <property type="term" value="C:cytoplasm"/>
    <property type="evidence" value="ECO:0007669"/>
    <property type="project" value="UniProtKB-SubCell"/>
</dbReference>
<dbReference type="InterPro" id="IPR007197">
    <property type="entry name" value="rSAM"/>
</dbReference>
<dbReference type="AlphaFoldDB" id="A0AB39BUP5"/>
<evidence type="ECO:0000313" key="11">
    <source>
        <dbReference type="EMBL" id="XDI37517.1"/>
    </source>
</evidence>
<dbReference type="Gene3D" id="3.20.20.70">
    <property type="entry name" value="Aldolase class I"/>
    <property type="match status" value="1"/>
</dbReference>
<evidence type="ECO:0000256" key="4">
    <source>
        <dbReference type="ARBA" id="ARBA00022691"/>
    </source>
</evidence>
<keyword evidence="9" id="KW-0963">Cytoplasm</keyword>
<reference evidence="11" key="1">
    <citation type="submission" date="2024-07" db="EMBL/GenBank/DDBJ databases">
        <title>Identification and characteristics of an arsenic-resistant bacterial isolate, which belongs to a novel species.</title>
        <authorList>
            <person name="Juszczyk A."/>
            <person name="Kowalczyk A."/>
            <person name="Was K."/>
            <person name="Kosowicz W."/>
            <person name="Budzyn A."/>
            <person name="Latowski D."/>
        </authorList>
    </citation>
    <scope>NUCLEOTIDE SEQUENCE</scope>
    <source>
        <strain evidence="11">As8PL</strain>
    </source>
</reference>
<evidence type="ECO:0000256" key="2">
    <source>
        <dbReference type="ARBA" id="ARBA00017228"/>
    </source>
</evidence>
<evidence type="ECO:0000256" key="9">
    <source>
        <dbReference type="RuleBase" id="RU364116"/>
    </source>
</evidence>
<name>A0AB39BUP5_9BACI</name>
<dbReference type="PROSITE" id="PS51918">
    <property type="entry name" value="RADICAL_SAM"/>
    <property type="match status" value="1"/>
</dbReference>
<dbReference type="PANTHER" id="PTHR13932">
    <property type="entry name" value="COPROPORPHYRINIGEN III OXIDASE"/>
    <property type="match status" value="1"/>
</dbReference>
<dbReference type="CDD" id="cd01335">
    <property type="entry name" value="Radical_SAM"/>
    <property type="match status" value="1"/>
</dbReference>
<dbReference type="GO" id="GO:0046872">
    <property type="term" value="F:metal ion binding"/>
    <property type="evidence" value="ECO:0007669"/>
    <property type="project" value="UniProtKB-UniRule"/>
</dbReference>
<dbReference type="GO" id="GO:0004109">
    <property type="term" value="F:coproporphyrinogen oxidase activity"/>
    <property type="evidence" value="ECO:0007669"/>
    <property type="project" value="InterPro"/>
</dbReference>
<comment type="function">
    <text evidence="9">Probably acts as a heme chaperone, transferring heme to an unknown acceptor. Binds one molecule of heme per monomer, possibly covalently. Binds 1 [4Fe-4S] cluster. The cluster is coordinated with 3 cysteines and an exchangeable S-adenosyl-L-methionine.</text>
</comment>
<keyword evidence="6 9" id="KW-0408">Iron</keyword>
<evidence type="ECO:0000259" key="10">
    <source>
        <dbReference type="PROSITE" id="PS51918"/>
    </source>
</evidence>
<evidence type="ECO:0000256" key="3">
    <source>
        <dbReference type="ARBA" id="ARBA00022617"/>
    </source>
</evidence>
<dbReference type="InterPro" id="IPR004559">
    <property type="entry name" value="HemW-like"/>
</dbReference>
<keyword evidence="7 9" id="KW-0411">Iron-sulfur</keyword>
<comment type="subcellular location">
    <subcellularLocation>
        <location evidence="9">Cytoplasm</location>
    </subcellularLocation>
</comment>
<dbReference type="InterPro" id="IPR010723">
    <property type="entry name" value="HemN_C"/>
</dbReference>
<dbReference type="SFLD" id="SFLDG01065">
    <property type="entry name" value="anaerobic_coproporphyrinogen-I"/>
    <property type="match status" value="1"/>
</dbReference>
<gene>
    <name evidence="11" type="primary">hemW</name>
    <name evidence="11" type="ORF">AB3N04_04165</name>
</gene>
<evidence type="ECO:0000256" key="8">
    <source>
        <dbReference type="ARBA" id="ARBA00023186"/>
    </source>
</evidence>
<dbReference type="SMART" id="SM00729">
    <property type="entry name" value="Elp3"/>
    <property type="match status" value="1"/>
</dbReference>
<dbReference type="SFLD" id="SFLDG01082">
    <property type="entry name" value="B12-binding_domain_containing"/>
    <property type="match status" value="1"/>
</dbReference>
<feature type="domain" description="Radical SAM core" evidence="10">
    <location>
        <begin position="1"/>
        <end position="233"/>
    </location>
</feature>
<dbReference type="SUPFAM" id="SSF102114">
    <property type="entry name" value="Radical SAM enzymes"/>
    <property type="match status" value="1"/>
</dbReference>
<evidence type="ECO:0000256" key="1">
    <source>
        <dbReference type="ARBA" id="ARBA00006100"/>
    </source>
</evidence>
<dbReference type="RefSeq" id="WP_368504858.1">
    <property type="nucleotide sequence ID" value="NZ_CP162551.1"/>
</dbReference>
<dbReference type="GO" id="GO:0006779">
    <property type="term" value="P:porphyrin-containing compound biosynthetic process"/>
    <property type="evidence" value="ECO:0007669"/>
    <property type="project" value="InterPro"/>
</dbReference>
<protein>
    <recommendedName>
        <fullName evidence="2 9">Heme chaperone HemW</fullName>
    </recommendedName>
</protein>
<keyword evidence="8 9" id="KW-0143">Chaperone</keyword>
<evidence type="ECO:0000256" key="7">
    <source>
        <dbReference type="ARBA" id="ARBA00023014"/>
    </source>
</evidence>
<proteinExistence type="inferred from homology"/>
<dbReference type="InterPro" id="IPR034505">
    <property type="entry name" value="Coproporphyrinogen-III_oxidase"/>
</dbReference>
<evidence type="ECO:0000256" key="5">
    <source>
        <dbReference type="ARBA" id="ARBA00022723"/>
    </source>
</evidence>
<dbReference type="InterPro" id="IPR013785">
    <property type="entry name" value="Aldolase_TIM"/>
</dbReference>
<accession>A0AB39BUP5</accession>
<dbReference type="SFLD" id="SFLDF00288">
    <property type="entry name" value="HemN-like__clustered_with_nucl"/>
    <property type="match status" value="1"/>
</dbReference>
<keyword evidence="5 9" id="KW-0479">Metal-binding</keyword>
<dbReference type="PANTHER" id="PTHR13932:SF5">
    <property type="entry name" value="RADICAL S-ADENOSYL METHIONINE DOMAIN-CONTAINING PROTEIN 1, MITOCHONDRIAL"/>
    <property type="match status" value="1"/>
</dbReference>
<comment type="similarity">
    <text evidence="1">Belongs to the anaerobic coproporphyrinogen-III oxidase family. HemW subfamily.</text>
</comment>
<organism evidence="11">
    <name type="scientific">Alkalihalophilus sp. As8PL</name>
    <dbReference type="NCBI Taxonomy" id="3237103"/>
    <lineage>
        <taxon>Bacteria</taxon>
        <taxon>Bacillati</taxon>
        <taxon>Bacillota</taxon>
        <taxon>Bacilli</taxon>
        <taxon>Bacillales</taxon>
        <taxon>Bacillaceae</taxon>
        <taxon>Alkalihalophilus</taxon>
    </lineage>
</organism>
<keyword evidence="9" id="KW-0004">4Fe-4S</keyword>
<dbReference type="Pfam" id="PF06969">
    <property type="entry name" value="HemN_C"/>
    <property type="match status" value="1"/>
</dbReference>
<dbReference type="InterPro" id="IPR058240">
    <property type="entry name" value="rSAM_sf"/>
</dbReference>
<evidence type="ECO:0000256" key="6">
    <source>
        <dbReference type="ARBA" id="ARBA00023004"/>
    </source>
</evidence>
<sequence>MRNAAYIHIPFCEHICHYCDFNKVFLKNQPVNEYIEALLEEMRLTMKQSPIEQLRTIYIGGGTPTALSAEQLKRLFTGMREVLPMEELLEFTVEVNPDSSEEEKLTVMREAGVNRLSIGVQSFEKDLLDHIGRTHSSDSVYDAVTRSRQAGFNNISLDLMFGLPHQSVAQFIDTIEKACALGVEHISAYSLKVEEKTVFFNRQRKGKLSLPPEEDEVRMYEELQERTKAHGFTQYEISNFAKPGFESNHNLVYWKNEEYFGFGAGAHGYVNGVRHQNIGPVPKYLESLTKGELPYLREHIVTKVEQIEEAMFMGLRKLDGVDLTDLSNRYGVDLAKLYARQLNDLNERSLLSYEDNRVKLTNEGLLLANEVFEQFLAVLDEHMVKKES</sequence>
<keyword evidence="3 9" id="KW-0349">Heme</keyword>
<dbReference type="SFLD" id="SFLDF00562">
    <property type="entry name" value="HemN-like__clustered_with_heat"/>
    <property type="match status" value="1"/>
</dbReference>
<dbReference type="SFLD" id="SFLDS00029">
    <property type="entry name" value="Radical_SAM"/>
    <property type="match status" value="1"/>
</dbReference>
<dbReference type="GO" id="GO:0051539">
    <property type="term" value="F:4 iron, 4 sulfur cluster binding"/>
    <property type="evidence" value="ECO:0007669"/>
    <property type="project" value="UniProtKB-UniRule"/>
</dbReference>
<dbReference type="EMBL" id="CP162551">
    <property type="protein sequence ID" value="XDI37517.1"/>
    <property type="molecule type" value="Genomic_DNA"/>
</dbReference>
<dbReference type="InterPro" id="IPR006638">
    <property type="entry name" value="Elp3/MiaA/NifB-like_rSAM"/>
</dbReference>
<dbReference type="NCBIfam" id="TIGR00539">
    <property type="entry name" value="hemN_rel"/>
    <property type="match status" value="1"/>
</dbReference>